<gene>
    <name evidence="1" type="ORF">O6H91_17G007600</name>
</gene>
<evidence type="ECO:0000313" key="2">
    <source>
        <dbReference type="Proteomes" id="UP001162992"/>
    </source>
</evidence>
<dbReference type="EMBL" id="CM055108">
    <property type="protein sequence ID" value="KAJ7524491.1"/>
    <property type="molecule type" value="Genomic_DNA"/>
</dbReference>
<name>A0ACC2B413_DIPCM</name>
<sequence length="469" mass="53396">MDFRVATSKRLSGDGGPLGGSIVADTGSRLSLYETAPNVEVSLEEFEQFALDRLRVLKGIEEVRARRKRLEELDTVVIDLWRKHMRTPNAADLNKKDVVSHFVLRLAYCRTEELRRWFLAMESALFRHRFRCESSDSQRKLMDDYKLPFKAISVAEFEVLKDKLGQVCRSLNQPLPTADSAYYKVPFEEVPDLVANRKILLGGGHAFVPREQLALLVVGQFRTRLSKALVLTNRFVIMKWTSVCAEDEKDRLAPIVESLSTRYLGADYTQPDSKRDISSKDLDNLAKTSFPLCMHHLFKKLREDHHLRHGGRQQLGLFLKGIGLKLEDALAFWKNEFSHKIGPDKFDKEYAYNVRHNYGKEGKKTDYTPYSCVRIIMSTPGVGDHHGCPYRHFSEENLRATLGTLRLSTPAVAEVLEKVRSHHYQLACATAFEAIHGSPSEGINHPNQYFDQSQKLLQSVKSSEVSAAN</sequence>
<dbReference type="Proteomes" id="UP001162992">
    <property type="component" value="Chromosome 17"/>
</dbReference>
<evidence type="ECO:0000313" key="1">
    <source>
        <dbReference type="EMBL" id="KAJ7524491.1"/>
    </source>
</evidence>
<organism evidence="1 2">
    <name type="scientific">Diphasiastrum complanatum</name>
    <name type="common">Issler's clubmoss</name>
    <name type="synonym">Lycopodium complanatum</name>
    <dbReference type="NCBI Taxonomy" id="34168"/>
    <lineage>
        <taxon>Eukaryota</taxon>
        <taxon>Viridiplantae</taxon>
        <taxon>Streptophyta</taxon>
        <taxon>Embryophyta</taxon>
        <taxon>Tracheophyta</taxon>
        <taxon>Lycopodiopsida</taxon>
        <taxon>Lycopodiales</taxon>
        <taxon>Lycopodiaceae</taxon>
        <taxon>Lycopodioideae</taxon>
        <taxon>Diphasiastrum</taxon>
    </lineage>
</organism>
<comment type="caution">
    <text evidence="1">The sequence shown here is derived from an EMBL/GenBank/DDBJ whole genome shotgun (WGS) entry which is preliminary data.</text>
</comment>
<accession>A0ACC2B413</accession>
<keyword evidence="2" id="KW-1185">Reference proteome</keyword>
<protein>
    <submittedName>
        <fullName evidence="1">Uncharacterized protein</fullName>
    </submittedName>
</protein>
<reference evidence="2" key="1">
    <citation type="journal article" date="2024" name="Proc. Natl. Acad. Sci. U.S.A.">
        <title>Extraordinary preservation of gene collinearity over three hundred million years revealed in homosporous lycophytes.</title>
        <authorList>
            <person name="Li C."/>
            <person name="Wickell D."/>
            <person name="Kuo L.Y."/>
            <person name="Chen X."/>
            <person name="Nie B."/>
            <person name="Liao X."/>
            <person name="Peng D."/>
            <person name="Ji J."/>
            <person name="Jenkins J."/>
            <person name="Williams M."/>
            <person name="Shu S."/>
            <person name="Plott C."/>
            <person name="Barry K."/>
            <person name="Rajasekar S."/>
            <person name="Grimwood J."/>
            <person name="Han X."/>
            <person name="Sun S."/>
            <person name="Hou Z."/>
            <person name="He W."/>
            <person name="Dai G."/>
            <person name="Sun C."/>
            <person name="Schmutz J."/>
            <person name="Leebens-Mack J.H."/>
            <person name="Li F.W."/>
            <person name="Wang L."/>
        </authorList>
    </citation>
    <scope>NUCLEOTIDE SEQUENCE [LARGE SCALE GENOMIC DNA]</scope>
    <source>
        <strain evidence="2">cv. PW_Plant_1</strain>
    </source>
</reference>
<proteinExistence type="predicted"/>